<keyword evidence="4" id="KW-1185">Reference proteome</keyword>
<feature type="signal peptide" evidence="1">
    <location>
        <begin position="1"/>
        <end position="20"/>
    </location>
</feature>
<feature type="chain" id="PRO_5039217416" evidence="1">
    <location>
        <begin position="21"/>
        <end position="583"/>
    </location>
</feature>
<comment type="caution">
    <text evidence="3">The sequence shown here is derived from an EMBL/GenBank/DDBJ whole genome shotgun (WGS) entry which is preliminary data.</text>
</comment>
<dbReference type="InterPro" id="IPR018910">
    <property type="entry name" value="LpqB_C"/>
</dbReference>
<evidence type="ECO:0000313" key="3">
    <source>
        <dbReference type="EMBL" id="TQK76198.1"/>
    </source>
</evidence>
<dbReference type="InterPro" id="IPR059026">
    <property type="entry name" value="LpqB_N"/>
</dbReference>
<dbReference type="Proteomes" id="UP000316181">
    <property type="component" value="Unassembled WGS sequence"/>
</dbReference>
<evidence type="ECO:0000259" key="2">
    <source>
        <dbReference type="SMART" id="SM00909"/>
    </source>
</evidence>
<dbReference type="RefSeq" id="WP_142111509.1">
    <property type="nucleotide sequence ID" value="NZ_BAAATB010000002.1"/>
</dbReference>
<dbReference type="Pfam" id="PF10647">
    <property type="entry name" value="Gmad1"/>
    <property type="match status" value="1"/>
</dbReference>
<proteinExistence type="predicted"/>
<dbReference type="Pfam" id="PF10646">
    <property type="entry name" value="Germane"/>
    <property type="match status" value="1"/>
</dbReference>
<dbReference type="OrthoDB" id="3226781at2"/>
<organism evidence="3 4">
    <name type="scientific">Rarobacter incanus</name>
    <dbReference type="NCBI Taxonomy" id="153494"/>
    <lineage>
        <taxon>Bacteria</taxon>
        <taxon>Bacillati</taxon>
        <taxon>Actinomycetota</taxon>
        <taxon>Actinomycetes</taxon>
        <taxon>Micrococcales</taxon>
        <taxon>Rarobacteraceae</taxon>
        <taxon>Rarobacter</taxon>
    </lineage>
</organism>
<dbReference type="InterPro" id="IPR019606">
    <property type="entry name" value="GerMN"/>
</dbReference>
<name>A0A542SNQ9_9MICO</name>
<dbReference type="PROSITE" id="PS51257">
    <property type="entry name" value="PROKAR_LIPOPROTEIN"/>
    <property type="match status" value="1"/>
</dbReference>
<feature type="domain" description="GerMN" evidence="2">
    <location>
        <begin position="216"/>
        <end position="307"/>
    </location>
</feature>
<gene>
    <name evidence="3" type="ORF">FB389_0858</name>
</gene>
<dbReference type="SMART" id="SM00909">
    <property type="entry name" value="Germane"/>
    <property type="match status" value="1"/>
</dbReference>
<dbReference type="EMBL" id="VFNV01000001">
    <property type="protein sequence ID" value="TQK76198.1"/>
    <property type="molecule type" value="Genomic_DNA"/>
</dbReference>
<dbReference type="AlphaFoldDB" id="A0A542SNQ9"/>
<sequence>MMARRTLCGLLAVLAALALAGCASIPTSGSVMSASLPATGNETVYIEADGPTQDASPLDIARGFIRAQAVGVYDDYRVAKEFLTSARAQSWDPGTETIVYTGEPAFSALGPDGTPADTTASGAAAEYVDVSGPIALAARVDSTGQFAEESADAEQVVSMRMVREDGQWRISTSPEGTLISMPNFTSTHRRVALQFLSPDRTYLVPDVRWYPVKNLAGYVAEGLLAGPAQWLQDAVATAIPPKTALNVAGSVQIDADGQVAIDLDQTILALDATARAEMMAQFAETLYQVPQVRSVRIMSGATDLTVSPATLMRDPTAGVSVSLVKDGRLGSIRDGGFHADDAFGAITVGKVTGLAVEAADGVQRGRTAIVRVGAGALYQIRAAGVAAGATPLLKAKTVSNPSIDRHGWVWTAANGKIVAISQAGTVRPAARWLEGRSVLAVRVSRDGARVAIVSRSAQDSAEASRVDIAAVVRDDGGAPSQLVQGIVAGGGIAGAEDVTWIGEATVAVLSDGAASSDATVFEAPLGDANQAQPAVGQAKALAGDWDIRSLYVLRTDGVLMSRSATGASWRQAATGIAAVAYPG</sequence>
<reference evidence="3 4" key="1">
    <citation type="submission" date="2019-06" db="EMBL/GenBank/DDBJ databases">
        <title>Sequencing the genomes of 1000 actinobacteria strains.</title>
        <authorList>
            <person name="Klenk H.-P."/>
        </authorList>
    </citation>
    <scope>NUCLEOTIDE SEQUENCE [LARGE SCALE GENOMIC DNA]</scope>
    <source>
        <strain evidence="3 4">DSM 10596</strain>
    </source>
</reference>
<evidence type="ECO:0000256" key="1">
    <source>
        <dbReference type="SAM" id="SignalP"/>
    </source>
</evidence>
<evidence type="ECO:0000313" key="4">
    <source>
        <dbReference type="Proteomes" id="UP000316181"/>
    </source>
</evidence>
<protein>
    <submittedName>
        <fullName evidence="3">Sporulation and spore germination protein</fullName>
    </submittedName>
</protein>
<dbReference type="Pfam" id="PF25976">
    <property type="entry name" value="LpqB_N"/>
    <property type="match status" value="1"/>
</dbReference>
<accession>A0A542SNQ9</accession>
<keyword evidence="1" id="KW-0732">Signal</keyword>